<reference evidence="1 2" key="1">
    <citation type="submission" date="2016-04" db="EMBL/GenBank/DDBJ databases">
        <title>Genome analyses suggest a sexual origin of heterokaryosis in a supposedly ancient asexual fungus.</title>
        <authorList>
            <person name="Ropars J."/>
            <person name="Sedzielewska K."/>
            <person name="Noel J."/>
            <person name="Charron P."/>
            <person name="Farinelli L."/>
            <person name="Marton T."/>
            <person name="Kruger M."/>
            <person name="Pelin A."/>
            <person name="Brachmann A."/>
            <person name="Corradi N."/>
        </authorList>
    </citation>
    <scope>NUCLEOTIDE SEQUENCE [LARGE SCALE GENOMIC DNA]</scope>
    <source>
        <strain evidence="1 2">A5</strain>
    </source>
</reference>
<evidence type="ECO:0000313" key="2">
    <source>
        <dbReference type="Proteomes" id="UP000232722"/>
    </source>
</evidence>
<evidence type="ECO:0008006" key="3">
    <source>
        <dbReference type="Google" id="ProtNLM"/>
    </source>
</evidence>
<evidence type="ECO:0000313" key="1">
    <source>
        <dbReference type="EMBL" id="PKC13305.1"/>
    </source>
</evidence>
<dbReference type="EMBL" id="LLXJ01000198">
    <property type="protein sequence ID" value="PKC13305.1"/>
    <property type="molecule type" value="Genomic_DNA"/>
</dbReference>
<name>A0A2N0Q2N0_9GLOM</name>
<accession>A0A2N0Q2N0</accession>
<reference evidence="1 2" key="2">
    <citation type="submission" date="2017-09" db="EMBL/GenBank/DDBJ databases">
        <title>Extensive intraspecific genome diversity in a model arbuscular mycorrhizal fungus.</title>
        <authorList>
            <person name="Chen E.C."/>
            <person name="Morin E."/>
            <person name="Beaudet D."/>
            <person name="Noel J."/>
            <person name="Ndikumana S."/>
            <person name="Charron P."/>
            <person name="St-Onge C."/>
            <person name="Giorgi J."/>
            <person name="Grigoriev I.V."/>
            <person name="Roux C."/>
            <person name="Martin F.M."/>
            <person name="Corradi N."/>
        </authorList>
    </citation>
    <scope>NUCLEOTIDE SEQUENCE [LARGE SCALE GENOMIC DNA]</scope>
    <source>
        <strain evidence="1 2">A5</strain>
    </source>
</reference>
<dbReference type="AlphaFoldDB" id="A0A2N0Q2N0"/>
<comment type="caution">
    <text evidence="1">The sequence shown here is derived from an EMBL/GenBank/DDBJ whole genome shotgun (WGS) entry which is preliminary data.</text>
</comment>
<sequence>MPQFTADCLDEIFEHLADDEFTLRSCILVNRLWCKVSIRILWRNAWNYNFSDFRTLIACLPSESKKILSNNRIMISTPTLEIPTFDYASFCNILPVKRTYKMLELLIGKQIGNHSISPQNLFIKAHITTQEVFKMFMNQITSLKILDYLHYQEIGFTSYPGARNCLKYLSELYCSSDTSSDFFYQLSQICNNISLLDITIVDRLPHGLINLISVQQSLKCLNLSIYYVPTDLSLLLTRVPNTLTKLRLYGGSDGISLSFIIRLTNLQELQLSYEVKEWFKDFEILQYTIFPKLQVLKFKFELPNWELLVNFLEHNGKNLEEIYFCDYSMGYNNNSLNLSIARYCPILKNLSTGIESNELETLKIIVESCHNLKSIKVWCGGPFINEKDALEVILEYSKNIDEIILYYHYDAQIEIFPEELDSIFINWSNHIPQKSISLILITDTCIVSSLDKNHKNLEIIEKYIDLGIIKKFEITDYEDLEYIKIL</sequence>
<organism evidence="1 2">
    <name type="scientific">Rhizophagus irregularis</name>
    <dbReference type="NCBI Taxonomy" id="588596"/>
    <lineage>
        <taxon>Eukaryota</taxon>
        <taxon>Fungi</taxon>
        <taxon>Fungi incertae sedis</taxon>
        <taxon>Mucoromycota</taxon>
        <taxon>Glomeromycotina</taxon>
        <taxon>Glomeromycetes</taxon>
        <taxon>Glomerales</taxon>
        <taxon>Glomeraceae</taxon>
        <taxon>Rhizophagus</taxon>
    </lineage>
</organism>
<proteinExistence type="predicted"/>
<dbReference type="VEuPathDB" id="FungiDB:FUN_009680"/>
<gene>
    <name evidence="1" type="ORF">RhiirA5_410776</name>
</gene>
<dbReference type="VEuPathDB" id="FungiDB:RhiirFUN_016544"/>
<dbReference type="Gene3D" id="3.80.10.10">
    <property type="entry name" value="Ribonuclease Inhibitor"/>
    <property type="match status" value="1"/>
</dbReference>
<dbReference type="VEuPathDB" id="FungiDB:RhiirA1_448407"/>
<protein>
    <recommendedName>
        <fullName evidence="3">F-box domain-containing protein</fullName>
    </recommendedName>
</protein>
<dbReference type="SUPFAM" id="SSF52047">
    <property type="entry name" value="RNI-like"/>
    <property type="match status" value="1"/>
</dbReference>
<dbReference type="Proteomes" id="UP000232722">
    <property type="component" value="Unassembled WGS sequence"/>
</dbReference>
<dbReference type="InterPro" id="IPR032675">
    <property type="entry name" value="LRR_dom_sf"/>
</dbReference>